<gene>
    <name evidence="5" type="ORF">LKD71_15595</name>
</gene>
<evidence type="ECO:0000256" key="4">
    <source>
        <dbReference type="ARBA" id="ARBA00022840"/>
    </source>
</evidence>
<comment type="caution">
    <text evidence="5">The sequence shown here is derived from an EMBL/GenBank/DDBJ whole genome shotgun (WGS) entry which is preliminary data.</text>
</comment>
<reference evidence="5 6" key="1">
    <citation type="submission" date="2021-10" db="EMBL/GenBank/DDBJ databases">
        <title>Anaerobic single-cell dispensing facilitates the cultivation of human gut bacteria.</title>
        <authorList>
            <person name="Afrizal A."/>
        </authorList>
    </citation>
    <scope>NUCLEOTIDE SEQUENCE [LARGE SCALE GENOMIC DNA]</scope>
    <source>
        <strain evidence="5 6">CLA-AA-H277</strain>
    </source>
</reference>
<keyword evidence="6" id="KW-1185">Reference proteome</keyword>
<evidence type="ECO:0000313" key="5">
    <source>
        <dbReference type="EMBL" id="MCC2191196.1"/>
    </source>
</evidence>
<keyword evidence="2" id="KW-0813">Transport</keyword>
<dbReference type="PANTHER" id="PTHR43776">
    <property type="entry name" value="TRANSPORT ATP-BINDING PROTEIN"/>
    <property type="match status" value="1"/>
</dbReference>
<protein>
    <submittedName>
        <fullName evidence="5">ABC transporter ATP-binding protein</fullName>
    </submittedName>
</protein>
<dbReference type="EMBL" id="JAJEPR010000042">
    <property type="protein sequence ID" value="MCC2191196.1"/>
    <property type="molecule type" value="Genomic_DNA"/>
</dbReference>
<dbReference type="Proteomes" id="UP001197875">
    <property type="component" value="Unassembled WGS sequence"/>
</dbReference>
<accession>A0AAE3DUY5</accession>
<keyword evidence="3" id="KW-0547">Nucleotide-binding</keyword>
<sequence>MATNQEFVVCDEAVSALDVSIQVQIITILKDMQEEMGLTYLFISHDFSIVRFISDDVAVMYFGQIV</sequence>
<dbReference type="InterPro" id="IPR050319">
    <property type="entry name" value="ABC_transp_ATP-bind"/>
</dbReference>
<dbReference type="InterPro" id="IPR027417">
    <property type="entry name" value="P-loop_NTPase"/>
</dbReference>
<dbReference type="SUPFAM" id="SSF52540">
    <property type="entry name" value="P-loop containing nucleoside triphosphate hydrolases"/>
    <property type="match status" value="1"/>
</dbReference>
<organism evidence="5 6">
    <name type="scientific">Fusicatenibacter faecihominis</name>
    <dbReference type="NCBI Taxonomy" id="2881276"/>
    <lineage>
        <taxon>Bacteria</taxon>
        <taxon>Bacillati</taxon>
        <taxon>Bacillota</taxon>
        <taxon>Clostridia</taxon>
        <taxon>Lachnospirales</taxon>
        <taxon>Lachnospiraceae</taxon>
        <taxon>Fusicatenibacter</taxon>
    </lineage>
</organism>
<dbReference type="RefSeq" id="WP_227616146.1">
    <property type="nucleotide sequence ID" value="NZ_JAJEPR010000042.1"/>
</dbReference>
<keyword evidence="4 5" id="KW-0067">ATP-binding</keyword>
<proteinExistence type="inferred from homology"/>
<evidence type="ECO:0000313" key="6">
    <source>
        <dbReference type="Proteomes" id="UP001197875"/>
    </source>
</evidence>
<evidence type="ECO:0000256" key="3">
    <source>
        <dbReference type="ARBA" id="ARBA00022741"/>
    </source>
</evidence>
<dbReference type="AlphaFoldDB" id="A0AAE3DUY5"/>
<dbReference type="GO" id="GO:0005524">
    <property type="term" value="F:ATP binding"/>
    <property type="evidence" value="ECO:0007669"/>
    <property type="project" value="UniProtKB-KW"/>
</dbReference>
<dbReference type="PANTHER" id="PTHR43776:SF7">
    <property type="entry name" value="D,D-DIPEPTIDE TRANSPORT ATP-BINDING PROTEIN DDPF-RELATED"/>
    <property type="match status" value="1"/>
</dbReference>
<evidence type="ECO:0000256" key="2">
    <source>
        <dbReference type="ARBA" id="ARBA00022448"/>
    </source>
</evidence>
<evidence type="ECO:0000256" key="1">
    <source>
        <dbReference type="ARBA" id="ARBA00005417"/>
    </source>
</evidence>
<comment type="similarity">
    <text evidence="1">Belongs to the ABC transporter superfamily.</text>
</comment>
<dbReference type="Gene3D" id="3.40.50.300">
    <property type="entry name" value="P-loop containing nucleotide triphosphate hydrolases"/>
    <property type="match status" value="1"/>
</dbReference>
<name>A0AAE3DUY5_9FIRM</name>